<keyword evidence="9" id="KW-1185">Reference proteome</keyword>
<comment type="pathway">
    <text evidence="7">Metabolic intermediate biosynthesis; chorismate biosynthesis; chorismate from D-erythrose 4-phosphate and phosphoenolpyruvate: step 5/7.</text>
</comment>
<evidence type="ECO:0000256" key="1">
    <source>
        <dbReference type="ARBA" id="ARBA00022605"/>
    </source>
</evidence>
<keyword evidence="7" id="KW-0479">Metal-binding</keyword>
<keyword evidence="7" id="KW-0963">Cytoplasm</keyword>
<dbReference type="RefSeq" id="WP_236333852.1">
    <property type="nucleotide sequence ID" value="NZ_JAKIJS010000001.1"/>
</dbReference>
<protein>
    <recommendedName>
        <fullName evidence="7">Shikimate kinase</fullName>
        <shortName evidence="7">SK</shortName>
        <ecNumber evidence="7">2.7.1.71</ecNumber>
    </recommendedName>
</protein>
<dbReference type="CDD" id="cd00464">
    <property type="entry name" value="SK"/>
    <property type="match status" value="1"/>
</dbReference>
<dbReference type="PANTHER" id="PTHR21087">
    <property type="entry name" value="SHIKIMATE KINASE"/>
    <property type="match status" value="1"/>
</dbReference>
<dbReference type="GO" id="GO:0016301">
    <property type="term" value="F:kinase activity"/>
    <property type="evidence" value="ECO:0007669"/>
    <property type="project" value="UniProtKB-KW"/>
</dbReference>
<evidence type="ECO:0000256" key="6">
    <source>
        <dbReference type="ARBA" id="ARBA00023141"/>
    </source>
</evidence>
<organism evidence="8 9">
    <name type="scientific">Pseudalkalibacillus berkeleyi</name>
    <dbReference type="NCBI Taxonomy" id="1069813"/>
    <lineage>
        <taxon>Bacteria</taxon>
        <taxon>Bacillati</taxon>
        <taxon>Bacillota</taxon>
        <taxon>Bacilli</taxon>
        <taxon>Bacillales</taxon>
        <taxon>Fictibacillaceae</taxon>
        <taxon>Pseudalkalibacillus</taxon>
    </lineage>
</organism>
<comment type="caution">
    <text evidence="7">Lacks conserved residue(s) required for the propagation of feature annotation.</text>
</comment>
<feature type="binding site" evidence="7">
    <location>
        <position position="78"/>
    </location>
    <ligand>
        <name>substrate</name>
    </ligand>
</feature>
<gene>
    <name evidence="7" type="primary">aroK</name>
    <name evidence="8" type="ORF">L2716_09095</name>
</gene>
<dbReference type="PANTHER" id="PTHR21087:SF16">
    <property type="entry name" value="SHIKIMATE KINASE 1, CHLOROPLASTIC"/>
    <property type="match status" value="1"/>
</dbReference>
<comment type="catalytic activity">
    <reaction evidence="7">
        <text>shikimate + ATP = 3-phosphoshikimate + ADP + H(+)</text>
        <dbReference type="Rhea" id="RHEA:13121"/>
        <dbReference type="ChEBI" id="CHEBI:15378"/>
        <dbReference type="ChEBI" id="CHEBI:30616"/>
        <dbReference type="ChEBI" id="CHEBI:36208"/>
        <dbReference type="ChEBI" id="CHEBI:145989"/>
        <dbReference type="ChEBI" id="CHEBI:456216"/>
        <dbReference type="EC" id="2.7.1.71"/>
    </reaction>
</comment>
<sequence>MKAIYLTGFMGVGKTTVGKALADNLNLNVIDLDDYIEEKLSADIPSIFQKKGEAYFRDQEQLALQELPTSDLVITTGGGVVLREVNRSHMKANGIVIHLEATVDTIFDRLSEGGRPLANGKSKREIAQMVDERKPMYLDAHASIETDKKSIEEIVEEISTWIKSVEIA</sequence>
<comment type="subunit">
    <text evidence="7">Monomer.</text>
</comment>
<feature type="binding site" evidence="7">
    <location>
        <position position="57"/>
    </location>
    <ligand>
        <name>substrate</name>
    </ligand>
</feature>
<comment type="subcellular location">
    <subcellularLocation>
        <location evidence="7">Cytoplasm</location>
    </subcellularLocation>
</comment>
<dbReference type="SUPFAM" id="SSF52540">
    <property type="entry name" value="P-loop containing nucleoside triphosphate hydrolases"/>
    <property type="match status" value="1"/>
</dbReference>
<evidence type="ECO:0000256" key="7">
    <source>
        <dbReference type="HAMAP-Rule" id="MF_00109"/>
    </source>
</evidence>
<dbReference type="PRINTS" id="PR01100">
    <property type="entry name" value="SHIKIMTKNASE"/>
</dbReference>
<dbReference type="InterPro" id="IPR027417">
    <property type="entry name" value="P-loop_NTPase"/>
</dbReference>
<keyword evidence="1 7" id="KW-0028">Amino-acid biosynthesis</keyword>
<keyword evidence="2 7" id="KW-0808">Transferase</keyword>
<feature type="binding site" evidence="7">
    <location>
        <begin position="11"/>
        <end position="16"/>
    </location>
    <ligand>
        <name>ATP</name>
        <dbReference type="ChEBI" id="CHEBI:30616"/>
    </ligand>
</feature>
<dbReference type="Gene3D" id="3.40.50.300">
    <property type="entry name" value="P-loop containing nucleotide triphosphate hydrolases"/>
    <property type="match status" value="1"/>
</dbReference>
<keyword evidence="5 7" id="KW-0067">ATP-binding</keyword>
<evidence type="ECO:0000313" key="8">
    <source>
        <dbReference type="EMBL" id="MCF6137882.1"/>
    </source>
</evidence>
<dbReference type="InterPro" id="IPR000623">
    <property type="entry name" value="Shikimate_kinase/TSH1"/>
</dbReference>
<feature type="binding site" evidence="7">
    <location>
        <position position="33"/>
    </location>
    <ligand>
        <name>substrate</name>
    </ligand>
</feature>
<comment type="similarity">
    <text evidence="7">Belongs to the shikimate kinase family.</text>
</comment>
<accession>A0ABS9GYP1</accession>
<proteinExistence type="inferred from homology"/>
<comment type="cofactor">
    <cofactor evidence="7">
        <name>Mg(2+)</name>
        <dbReference type="ChEBI" id="CHEBI:18420"/>
    </cofactor>
    <text evidence="7">Binds 1 Mg(2+) ion per subunit.</text>
</comment>
<reference evidence="8 9" key="1">
    <citation type="submission" date="2022-01" db="EMBL/GenBank/DDBJ databases">
        <title>Alkalihalobacillus sp. EGI L200015, a novel bacterium isolated from a salt lake sediment.</title>
        <authorList>
            <person name="Gao L."/>
            <person name="Fang B.-Z."/>
            <person name="Li W.-J."/>
        </authorList>
    </citation>
    <scope>NUCLEOTIDE SEQUENCE [LARGE SCALE GENOMIC DNA]</scope>
    <source>
        <strain evidence="8 9">KCTC 12718</strain>
    </source>
</reference>
<feature type="binding site" evidence="7">
    <location>
        <position position="133"/>
    </location>
    <ligand>
        <name>substrate</name>
    </ligand>
</feature>
<dbReference type="EC" id="2.7.1.71" evidence="7"/>
<keyword evidence="7" id="KW-0460">Magnesium</keyword>
<feature type="binding site" evidence="7">
    <location>
        <position position="15"/>
    </location>
    <ligand>
        <name>Mg(2+)</name>
        <dbReference type="ChEBI" id="CHEBI:18420"/>
    </ligand>
</feature>
<comment type="caution">
    <text evidence="8">The sequence shown here is derived from an EMBL/GenBank/DDBJ whole genome shotgun (WGS) entry which is preliminary data.</text>
</comment>
<feature type="binding site" evidence="7">
    <location>
        <position position="115"/>
    </location>
    <ligand>
        <name>ATP</name>
        <dbReference type="ChEBI" id="CHEBI:30616"/>
    </ligand>
</feature>
<dbReference type="InterPro" id="IPR031322">
    <property type="entry name" value="Shikimate/glucono_kinase"/>
</dbReference>
<dbReference type="Proteomes" id="UP001649381">
    <property type="component" value="Unassembled WGS sequence"/>
</dbReference>
<comment type="function">
    <text evidence="7">Catalyzes the specific phosphorylation of the 3-hydroxyl group of shikimic acid using ATP as a cosubstrate.</text>
</comment>
<dbReference type="EMBL" id="JAKIJS010000001">
    <property type="protein sequence ID" value="MCF6137882.1"/>
    <property type="molecule type" value="Genomic_DNA"/>
</dbReference>
<evidence type="ECO:0000256" key="4">
    <source>
        <dbReference type="ARBA" id="ARBA00022777"/>
    </source>
</evidence>
<keyword evidence="4 7" id="KW-0418">Kinase</keyword>
<evidence type="ECO:0000313" key="9">
    <source>
        <dbReference type="Proteomes" id="UP001649381"/>
    </source>
</evidence>
<evidence type="ECO:0000256" key="5">
    <source>
        <dbReference type="ARBA" id="ARBA00022840"/>
    </source>
</evidence>
<keyword evidence="6 7" id="KW-0057">Aromatic amino acid biosynthesis</keyword>
<evidence type="ECO:0000256" key="3">
    <source>
        <dbReference type="ARBA" id="ARBA00022741"/>
    </source>
</evidence>
<dbReference type="HAMAP" id="MF_00109">
    <property type="entry name" value="Shikimate_kinase"/>
    <property type="match status" value="1"/>
</dbReference>
<keyword evidence="3 7" id="KW-0547">Nucleotide-binding</keyword>
<dbReference type="Pfam" id="PF01202">
    <property type="entry name" value="SKI"/>
    <property type="match status" value="1"/>
</dbReference>
<evidence type="ECO:0000256" key="2">
    <source>
        <dbReference type="ARBA" id="ARBA00022679"/>
    </source>
</evidence>
<name>A0ABS9GYP1_9BACL</name>